<reference evidence="1 2" key="2">
    <citation type="journal article" date="2022" name="Mol. Ecol. Resour.">
        <title>The genomes of chicory, endive, great burdock and yacon provide insights into Asteraceae paleo-polyploidization history and plant inulin production.</title>
        <authorList>
            <person name="Fan W."/>
            <person name="Wang S."/>
            <person name="Wang H."/>
            <person name="Wang A."/>
            <person name="Jiang F."/>
            <person name="Liu H."/>
            <person name="Zhao H."/>
            <person name="Xu D."/>
            <person name="Zhang Y."/>
        </authorList>
    </citation>
    <scope>NUCLEOTIDE SEQUENCE [LARGE SCALE GENOMIC DNA]</scope>
    <source>
        <strain evidence="2">cv. Yunnan</strain>
        <tissue evidence="1">Leaves</tissue>
    </source>
</reference>
<gene>
    <name evidence="1" type="ORF">L1987_04543</name>
</gene>
<dbReference type="Proteomes" id="UP001056120">
    <property type="component" value="Linkage Group LG02"/>
</dbReference>
<evidence type="ECO:0000313" key="1">
    <source>
        <dbReference type="EMBL" id="KAI3823114.1"/>
    </source>
</evidence>
<comment type="caution">
    <text evidence="1">The sequence shown here is derived from an EMBL/GenBank/DDBJ whole genome shotgun (WGS) entry which is preliminary data.</text>
</comment>
<organism evidence="1 2">
    <name type="scientific">Smallanthus sonchifolius</name>
    <dbReference type="NCBI Taxonomy" id="185202"/>
    <lineage>
        <taxon>Eukaryota</taxon>
        <taxon>Viridiplantae</taxon>
        <taxon>Streptophyta</taxon>
        <taxon>Embryophyta</taxon>
        <taxon>Tracheophyta</taxon>
        <taxon>Spermatophyta</taxon>
        <taxon>Magnoliopsida</taxon>
        <taxon>eudicotyledons</taxon>
        <taxon>Gunneridae</taxon>
        <taxon>Pentapetalae</taxon>
        <taxon>asterids</taxon>
        <taxon>campanulids</taxon>
        <taxon>Asterales</taxon>
        <taxon>Asteraceae</taxon>
        <taxon>Asteroideae</taxon>
        <taxon>Heliantheae alliance</taxon>
        <taxon>Millerieae</taxon>
        <taxon>Smallanthus</taxon>
    </lineage>
</organism>
<accession>A0ACB9JT81</accession>
<keyword evidence="2" id="KW-1185">Reference proteome</keyword>
<dbReference type="EMBL" id="CM042019">
    <property type="protein sequence ID" value="KAI3823114.1"/>
    <property type="molecule type" value="Genomic_DNA"/>
</dbReference>
<name>A0ACB9JT81_9ASTR</name>
<reference evidence="2" key="1">
    <citation type="journal article" date="2022" name="Mol. Ecol. Resour.">
        <title>The genomes of chicory, endive, great burdock and yacon provide insights into Asteraceae palaeo-polyploidization history and plant inulin production.</title>
        <authorList>
            <person name="Fan W."/>
            <person name="Wang S."/>
            <person name="Wang H."/>
            <person name="Wang A."/>
            <person name="Jiang F."/>
            <person name="Liu H."/>
            <person name="Zhao H."/>
            <person name="Xu D."/>
            <person name="Zhang Y."/>
        </authorList>
    </citation>
    <scope>NUCLEOTIDE SEQUENCE [LARGE SCALE GENOMIC DNA]</scope>
    <source>
        <strain evidence="2">cv. Yunnan</strain>
    </source>
</reference>
<sequence>MESGFRSRKRKQRPSESDPFGGIFTRSRSQIYFHRHRSGYARSDSNRIRNLIKSRANKEQSEATVDQITSQVSVKDLRARRVFSPATIADDAVSIGEVDLEADFYVHKKNDAGYGDFRVSESVAVDLQANSENTVDPSSARENNVMEADAAVVQTTPTITESEQNKRPGEKQEMISVANEIADTKESMNRSQSSVTSLRGKRKVFKSPTSFNYKRLLPYLTDSGNDDSFDFEIVDAALPKVMKSSNTAPNMVVLKDEEIGPVSNSSKLVDGLLNNAKSSEKQFSNSVNDGLISTVKGSDVVQKSQEDVLNDTVEDCVQMTPPDSDIISKSKIDNIVGVHANPKLKPALKLCSKKKVLQTPTSFSHRRLLPFLMSVAGDFSSPLKDNQSLILEKAIEQNQQPPTQSLSRQDEKSTTADETSNSPTSTLIPVDTPTNVIKSITLVSNDKILDAPDKEVGGPISQLEVNLKGEAVKPDSCIKLEQSPPKNNMKCVEEATSKATPLCIEQNYSEDIQISVKESPHQYLLPAPEVHGENIKNGILKRTPRGCRGICNCLNCTSFRLHAERSFEFSKNQMHDAEEVALELINDLTCLRNILETISSSNSVDTVKEKQVKEACAKALHKEQVARARLAQMNEDLSVHCRSMNLLRPKVTFANKIEKKVVSDLEIYGKKCV</sequence>
<protein>
    <submittedName>
        <fullName evidence="1">Uncharacterized protein</fullName>
    </submittedName>
</protein>
<evidence type="ECO:0000313" key="2">
    <source>
        <dbReference type="Proteomes" id="UP001056120"/>
    </source>
</evidence>
<proteinExistence type="predicted"/>